<evidence type="ECO:0000256" key="4">
    <source>
        <dbReference type="ARBA" id="ARBA00022692"/>
    </source>
</evidence>
<evidence type="ECO:0000256" key="2">
    <source>
        <dbReference type="ARBA" id="ARBA00006464"/>
    </source>
</evidence>
<evidence type="ECO:0000256" key="3">
    <source>
        <dbReference type="ARBA" id="ARBA00022679"/>
    </source>
</evidence>
<feature type="transmembrane region" description="Helical" evidence="7">
    <location>
        <begin position="42"/>
        <end position="60"/>
    </location>
</feature>
<dbReference type="EMBL" id="JAMPKX010000002">
    <property type="protein sequence ID" value="MEP0946261.1"/>
    <property type="molecule type" value="Genomic_DNA"/>
</dbReference>
<feature type="transmembrane region" description="Helical" evidence="7">
    <location>
        <begin position="80"/>
        <end position="103"/>
    </location>
</feature>
<dbReference type="NCBIfam" id="TIGR03025">
    <property type="entry name" value="EPS_sugtrans"/>
    <property type="match status" value="1"/>
</dbReference>
<evidence type="ECO:0000313" key="10">
    <source>
        <dbReference type="Proteomes" id="UP001482513"/>
    </source>
</evidence>
<name>A0ABV0K172_9CYAN</name>
<dbReference type="InterPro" id="IPR017475">
    <property type="entry name" value="EPS_sugar_tfrase"/>
</dbReference>
<evidence type="ECO:0000256" key="5">
    <source>
        <dbReference type="ARBA" id="ARBA00022989"/>
    </source>
</evidence>
<proteinExistence type="inferred from homology"/>
<gene>
    <name evidence="9" type="ORF">NC992_05205</name>
</gene>
<comment type="subcellular location">
    <subcellularLocation>
        <location evidence="1">Membrane</location>
        <topology evidence="1">Multi-pass membrane protein</topology>
    </subcellularLocation>
</comment>
<dbReference type="PANTHER" id="PTHR30576:SF23">
    <property type="entry name" value="GLUCOSYLTRANSFERASE"/>
    <property type="match status" value="1"/>
</dbReference>
<reference evidence="9 10" key="1">
    <citation type="submission" date="2022-04" db="EMBL/GenBank/DDBJ databases">
        <title>Positive selection, recombination, and allopatry shape intraspecific diversity of widespread and dominant cyanobacteria.</title>
        <authorList>
            <person name="Wei J."/>
            <person name="Shu W."/>
            <person name="Hu C."/>
        </authorList>
    </citation>
    <scope>NUCLEOTIDE SEQUENCE [LARGE SCALE GENOMIC DNA]</scope>
    <source>
        <strain evidence="9 10">DQ-A4</strain>
    </source>
</reference>
<dbReference type="Proteomes" id="UP001482513">
    <property type="component" value="Unassembled WGS sequence"/>
</dbReference>
<keyword evidence="4 7" id="KW-0812">Transmembrane</keyword>
<feature type="domain" description="Bacterial sugar transferase" evidence="8">
    <location>
        <begin position="293"/>
        <end position="482"/>
    </location>
</feature>
<evidence type="ECO:0000313" key="9">
    <source>
        <dbReference type="EMBL" id="MEP0946261.1"/>
    </source>
</evidence>
<accession>A0ABV0K172</accession>
<feature type="transmembrane region" description="Helical" evidence="7">
    <location>
        <begin position="115"/>
        <end position="133"/>
    </location>
</feature>
<feature type="transmembrane region" description="Helical" evidence="7">
    <location>
        <begin position="298"/>
        <end position="319"/>
    </location>
</feature>
<dbReference type="GO" id="GO:0016740">
    <property type="term" value="F:transferase activity"/>
    <property type="evidence" value="ECO:0007669"/>
    <property type="project" value="UniProtKB-KW"/>
</dbReference>
<comment type="caution">
    <text evidence="9">The sequence shown here is derived from an EMBL/GenBank/DDBJ whole genome shotgun (WGS) entry which is preliminary data.</text>
</comment>
<comment type="similarity">
    <text evidence="2">Belongs to the bacterial sugar transferase family.</text>
</comment>
<keyword evidence="5 7" id="KW-1133">Transmembrane helix</keyword>
<protein>
    <submittedName>
        <fullName evidence="9">Sugar transferase</fullName>
    </submittedName>
</protein>
<dbReference type="Pfam" id="PF02397">
    <property type="entry name" value="Bac_transf"/>
    <property type="match status" value="1"/>
</dbReference>
<organism evidence="9 10">
    <name type="scientific">Leptolyngbya subtilissima DQ-A4</name>
    <dbReference type="NCBI Taxonomy" id="2933933"/>
    <lineage>
        <taxon>Bacteria</taxon>
        <taxon>Bacillati</taxon>
        <taxon>Cyanobacteriota</taxon>
        <taxon>Cyanophyceae</taxon>
        <taxon>Leptolyngbyales</taxon>
        <taxon>Leptolyngbyaceae</taxon>
        <taxon>Leptolyngbya group</taxon>
        <taxon>Leptolyngbya</taxon>
    </lineage>
</organism>
<keyword evidence="3 9" id="KW-0808">Transferase</keyword>
<dbReference type="InterPro" id="IPR003362">
    <property type="entry name" value="Bact_transf"/>
</dbReference>
<feature type="transmembrane region" description="Helical" evidence="7">
    <location>
        <begin position="145"/>
        <end position="166"/>
    </location>
</feature>
<keyword evidence="6 7" id="KW-0472">Membrane</keyword>
<evidence type="ECO:0000256" key="1">
    <source>
        <dbReference type="ARBA" id="ARBA00004141"/>
    </source>
</evidence>
<dbReference type="PANTHER" id="PTHR30576">
    <property type="entry name" value="COLANIC BIOSYNTHESIS UDP-GLUCOSE LIPID CARRIER TRANSFERASE"/>
    <property type="match status" value="1"/>
</dbReference>
<keyword evidence="10" id="KW-1185">Reference proteome</keyword>
<evidence type="ECO:0000256" key="6">
    <source>
        <dbReference type="ARBA" id="ARBA00023136"/>
    </source>
</evidence>
<evidence type="ECO:0000256" key="7">
    <source>
        <dbReference type="SAM" id="Phobius"/>
    </source>
</evidence>
<sequence>MDCHRAVPAVMQQRPRYRQDLRAPRRLRLQLRDAFTGPGRRGLVLLATDIFSLGLSWHIARSLNQFFSPIPAQLVWWTWLGLPSPFWVLVACAVGLFAYGGLYDTNSQGQKHLRAGKLLSLVYLSALVLMYFYDPKLDLPRSLFFSAWLSGVGLVVGLRLVATLLLRPLTQAKVPSSVFLIAPAPRLKRLADVLSQRAKVPVIGAALATTANSATTYQAILASGATLVLAESIPSADLASELYWKLRRAGIAMQLLPTSRDMLYRRGTPETVAGLPTLRLDAPLMGGWDYRFKRWMDYLGAGLGVIALGPVLLSIALAIRLDSSGPIFFRQERVGLHGNIFQVWKFRTMVVDAPRLQAELEQHNESADGVLFKVKHDPRITRVGRLLRRTSLDELPQLFNVLCGQMSLVGPRPLPVRDVAKFDGWHNIRHQVLPGVTGLWQISGRSDIDTFDDVARLDLHYIDNWSLNLDLEILTATLGIVLWGKGAY</sequence>
<evidence type="ECO:0000259" key="8">
    <source>
        <dbReference type="Pfam" id="PF02397"/>
    </source>
</evidence>